<gene>
    <name evidence="2" type="ORF">Cgig2_007956</name>
</gene>
<dbReference type="AlphaFoldDB" id="A0A9Q1KF04"/>
<dbReference type="SUPFAM" id="SSF52058">
    <property type="entry name" value="L domain-like"/>
    <property type="match status" value="1"/>
</dbReference>
<accession>A0A9Q1KF04</accession>
<evidence type="ECO:0000256" key="1">
    <source>
        <dbReference type="ARBA" id="ARBA00022821"/>
    </source>
</evidence>
<proteinExistence type="predicted"/>
<sequence length="155" mass="18185">MCQLEYVENRSTITSTPNPLFPSLEEQLLWSGPKLKGWRKIMCTSCNGEEESPVLQNCSCYSAFPRLKRLQFYKVGLEVVPEEFRDLSALESLRLSYCDELKELPEWIDTLTSLKELYIVKCPKLNYARQIKDTRQKLDFTKDNSKCATYHPWEM</sequence>
<dbReference type="PANTHER" id="PTHR36766">
    <property type="entry name" value="PLANT BROAD-SPECTRUM MILDEW RESISTANCE PROTEIN RPW8"/>
    <property type="match status" value="1"/>
</dbReference>
<evidence type="ECO:0000313" key="3">
    <source>
        <dbReference type="Proteomes" id="UP001153076"/>
    </source>
</evidence>
<dbReference type="PANTHER" id="PTHR36766:SF40">
    <property type="entry name" value="DISEASE RESISTANCE PROTEIN RGA3"/>
    <property type="match status" value="1"/>
</dbReference>
<reference evidence="2" key="1">
    <citation type="submission" date="2022-04" db="EMBL/GenBank/DDBJ databases">
        <title>Carnegiea gigantea Genome sequencing and assembly v2.</title>
        <authorList>
            <person name="Copetti D."/>
            <person name="Sanderson M.J."/>
            <person name="Burquez A."/>
            <person name="Wojciechowski M.F."/>
        </authorList>
    </citation>
    <scope>NUCLEOTIDE SEQUENCE</scope>
    <source>
        <strain evidence="2">SGP5-SGP5p</strain>
        <tissue evidence="2">Aerial part</tissue>
    </source>
</reference>
<evidence type="ECO:0000313" key="2">
    <source>
        <dbReference type="EMBL" id="KAJ8442118.1"/>
    </source>
</evidence>
<dbReference type="Proteomes" id="UP001153076">
    <property type="component" value="Unassembled WGS sequence"/>
</dbReference>
<dbReference type="Gene3D" id="3.80.10.10">
    <property type="entry name" value="Ribonuclease Inhibitor"/>
    <property type="match status" value="1"/>
</dbReference>
<dbReference type="InterPro" id="IPR032675">
    <property type="entry name" value="LRR_dom_sf"/>
</dbReference>
<keyword evidence="1" id="KW-0611">Plant defense</keyword>
<organism evidence="2 3">
    <name type="scientific">Carnegiea gigantea</name>
    <dbReference type="NCBI Taxonomy" id="171969"/>
    <lineage>
        <taxon>Eukaryota</taxon>
        <taxon>Viridiplantae</taxon>
        <taxon>Streptophyta</taxon>
        <taxon>Embryophyta</taxon>
        <taxon>Tracheophyta</taxon>
        <taxon>Spermatophyta</taxon>
        <taxon>Magnoliopsida</taxon>
        <taxon>eudicotyledons</taxon>
        <taxon>Gunneridae</taxon>
        <taxon>Pentapetalae</taxon>
        <taxon>Caryophyllales</taxon>
        <taxon>Cactineae</taxon>
        <taxon>Cactaceae</taxon>
        <taxon>Cactoideae</taxon>
        <taxon>Echinocereeae</taxon>
        <taxon>Carnegiea</taxon>
    </lineage>
</organism>
<keyword evidence="3" id="KW-1185">Reference proteome</keyword>
<dbReference type="OrthoDB" id="1109515at2759"/>
<dbReference type="EMBL" id="JAKOGI010000147">
    <property type="protein sequence ID" value="KAJ8442118.1"/>
    <property type="molecule type" value="Genomic_DNA"/>
</dbReference>
<name>A0A9Q1KF04_9CARY</name>
<protein>
    <submittedName>
        <fullName evidence="2">Uncharacterized protein</fullName>
    </submittedName>
</protein>
<comment type="caution">
    <text evidence="2">The sequence shown here is derived from an EMBL/GenBank/DDBJ whole genome shotgun (WGS) entry which is preliminary data.</text>
</comment>
<dbReference type="GO" id="GO:0006952">
    <property type="term" value="P:defense response"/>
    <property type="evidence" value="ECO:0007669"/>
    <property type="project" value="UniProtKB-KW"/>
</dbReference>